<dbReference type="Proteomes" id="UP000004371">
    <property type="component" value="Unassembled WGS sequence"/>
</dbReference>
<keyword evidence="4 6" id="KW-0998">Cell outer membrane</keyword>
<accession>E8M0N3</accession>
<dbReference type="GO" id="GO:0001530">
    <property type="term" value="F:lipopolysaccharide binding"/>
    <property type="evidence" value="ECO:0007669"/>
    <property type="project" value="TreeGrafter"/>
</dbReference>
<dbReference type="GO" id="GO:0043165">
    <property type="term" value="P:Gram-negative-bacterium-type cell outer membrane assembly"/>
    <property type="evidence" value="ECO:0007669"/>
    <property type="project" value="UniProtKB-UniRule"/>
</dbReference>
<dbReference type="Gene3D" id="3.30.160.150">
    <property type="entry name" value="Lipoprotein like domain"/>
    <property type="match status" value="1"/>
</dbReference>
<keyword evidence="2 6" id="KW-0472">Membrane</keyword>
<evidence type="ECO:0000313" key="8">
    <source>
        <dbReference type="Proteomes" id="UP000004371"/>
    </source>
</evidence>
<dbReference type="eggNOG" id="COG2980">
    <property type="taxonomic scope" value="Bacteria"/>
</dbReference>
<protein>
    <recommendedName>
        <fullName evidence="6">LPS-assembly lipoprotein LptE</fullName>
    </recommendedName>
</protein>
<evidence type="ECO:0000256" key="1">
    <source>
        <dbReference type="ARBA" id="ARBA00022729"/>
    </source>
</evidence>
<reference evidence="7 8" key="1">
    <citation type="journal article" date="2012" name="Int. J. Syst. Evol. Microbiol.">
        <title>Vibrio caribbeanicus sp. nov., isolated from the marine sponge Scleritoderma cyanea.</title>
        <authorList>
            <person name="Hoffmann M."/>
            <person name="Monday S.R."/>
            <person name="Allard M.W."/>
            <person name="Strain E.A."/>
            <person name="Whittaker P."/>
            <person name="Naum M."/>
            <person name="McCarthy P.J."/>
            <person name="Lopez J.V."/>
            <person name="Fischer M."/>
            <person name="Brown E.W."/>
        </authorList>
    </citation>
    <scope>NUCLEOTIDE SEQUENCE [LARGE SCALE GENOMIC DNA]</scope>
    <source>
        <strain evidence="7 8">LMG 20546</strain>
    </source>
</reference>
<dbReference type="PROSITE" id="PS51257">
    <property type="entry name" value="PROKAR_LIPOPROTEIN"/>
    <property type="match status" value="1"/>
</dbReference>
<dbReference type="HAMAP" id="MF_01186">
    <property type="entry name" value="LPS_assembly_LptE"/>
    <property type="match status" value="1"/>
</dbReference>
<keyword evidence="8" id="KW-1185">Reference proteome</keyword>
<dbReference type="EMBL" id="AEVS01000116">
    <property type="protein sequence ID" value="EGA63558.1"/>
    <property type="molecule type" value="Genomic_DNA"/>
</dbReference>
<dbReference type="GO" id="GO:1990351">
    <property type="term" value="C:transporter complex"/>
    <property type="evidence" value="ECO:0007669"/>
    <property type="project" value="TreeGrafter"/>
</dbReference>
<evidence type="ECO:0000256" key="5">
    <source>
        <dbReference type="ARBA" id="ARBA00023288"/>
    </source>
</evidence>
<comment type="subunit">
    <text evidence="6">Component of the lipopolysaccharide transport and assembly complex. Interacts with LptD.</text>
</comment>
<organism evidence="7 8">
    <name type="scientific">Vibrio brasiliensis LMG 20546</name>
    <dbReference type="NCBI Taxonomy" id="945543"/>
    <lineage>
        <taxon>Bacteria</taxon>
        <taxon>Pseudomonadati</taxon>
        <taxon>Pseudomonadota</taxon>
        <taxon>Gammaproteobacteria</taxon>
        <taxon>Vibrionales</taxon>
        <taxon>Vibrionaceae</taxon>
        <taxon>Vibrio</taxon>
        <taxon>Vibrio oreintalis group</taxon>
    </lineage>
</organism>
<keyword evidence="1 6" id="KW-0732">Signal</keyword>
<name>E8M0N3_9VIBR</name>
<dbReference type="STRING" id="945543.VIBR0546_09709"/>
<evidence type="ECO:0000256" key="4">
    <source>
        <dbReference type="ARBA" id="ARBA00023237"/>
    </source>
</evidence>
<dbReference type="AlphaFoldDB" id="E8M0N3"/>
<comment type="similarity">
    <text evidence="6">Belongs to the LptE lipoprotein family.</text>
</comment>
<evidence type="ECO:0000256" key="6">
    <source>
        <dbReference type="HAMAP-Rule" id="MF_01186"/>
    </source>
</evidence>
<comment type="function">
    <text evidence="6">Together with LptD, is involved in the assembly of lipopolysaccharide (LPS) at the surface of the outer membrane. Required for the proper assembly of LptD. Binds LPS and may serve as the LPS recognition site at the outer membrane.</text>
</comment>
<dbReference type="PANTHER" id="PTHR38098:SF1">
    <property type="entry name" value="LPS-ASSEMBLY LIPOPROTEIN LPTE"/>
    <property type="match status" value="1"/>
</dbReference>
<dbReference type="Pfam" id="PF04390">
    <property type="entry name" value="LptE"/>
    <property type="match status" value="1"/>
</dbReference>
<comment type="subcellular location">
    <subcellularLocation>
        <location evidence="6">Cell outer membrane</location>
        <topology evidence="6">Lipid-anchor</topology>
    </subcellularLocation>
</comment>
<evidence type="ECO:0000256" key="2">
    <source>
        <dbReference type="ARBA" id="ARBA00023136"/>
    </source>
</evidence>
<dbReference type="InterPro" id="IPR007485">
    <property type="entry name" value="LPS_assembly_LptE"/>
</dbReference>
<proteinExistence type="inferred from homology"/>
<comment type="caution">
    <text evidence="7">The sequence shown here is derived from an EMBL/GenBank/DDBJ whole genome shotgun (WGS) entry which is preliminary data.</text>
</comment>
<evidence type="ECO:0000256" key="3">
    <source>
        <dbReference type="ARBA" id="ARBA00023139"/>
    </source>
</evidence>
<evidence type="ECO:0000313" key="7">
    <source>
        <dbReference type="EMBL" id="EGA63558.1"/>
    </source>
</evidence>
<dbReference type="PANTHER" id="PTHR38098">
    <property type="entry name" value="LPS-ASSEMBLY LIPOPROTEIN LPTE"/>
    <property type="match status" value="1"/>
</dbReference>
<gene>
    <name evidence="6" type="primary">lptE</name>
    <name evidence="7" type="ORF">VIBR0546_09709</name>
</gene>
<keyword evidence="5 6" id="KW-0449">Lipoprotein</keyword>
<sequence length="216" mass="24452">MFPQVMRLISTRSIKLTTVVLTASLLSACGFHLRGDYSIPEELDTMSLTSYDQYSSFTRMMKGQLRMSEIKLVAPAADVPNLHLISEGVGERTLSLYQNTRAAEKELTFRTSYRVTIPELGEKTFSTSVTRSYLDNPLTALAKSVERDMIEDEMRKLAASQIIRQMARLKTNIESGTMLSEEEQQAQLKAEEEQYRIKTFTTDEPQEGVTTTSENQ</sequence>
<keyword evidence="3 6" id="KW-0564">Palmitate</keyword>
<dbReference type="GO" id="GO:0015920">
    <property type="term" value="P:lipopolysaccharide transport"/>
    <property type="evidence" value="ECO:0007669"/>
    <property type="project" value="TreeGrafter"/>
</dbReference>
<dbReference type="GO" id="GO:0009279">
    <property type="term" value="C:cell outer membrane"/>
    <property type="evidence" value="ECO:0007669"/>
    <property type="project" value="UniProtKB-SubCell"/>
</dbReference>